<comment type="caution">
    <text evidence="1">The sequence shown here is derived from an EMBL/GenBank/DDBJ whole genome shotgun (WGS) entry which is preliminary data.</text>
</comment>
<proteinExistence type="predicted"/>
<sequence length="134" mass="13849">MTASPTCEESVVTALGWHGTPVDGVRVRDTDLTVVVSGGDGGAPTLAGVLVPVRGSWRQALSIARACLAFAPVALVLPEAPSELCRLECGYADVGIVVAGDVVAPARAHRPVRSTRSTFDRVLSGELDRVLTAS</sequence>
<dbReference type="HOGENOM" id="CLU_1892726_0_0_11"/>
<dbReference type="Proteomes" id="UP000021053">
    <property type="component" value="Unassembled WGS sequence"/>
</dbReference>
<keyword evidence="2" id="KW-1185">Reference proteome</keyword>
<gene>
    <name evidence="1" type="ORF">CryarDRAFT_0643</name>
</gene>
<accession>A0A010ZQW5</accession>
<dbReference type="EMBL" id="JFBT01000001">
    <property type="protein sequence ID" value="EXG79602.1"/>
    <property type="molecule type" value="Genomic_DNA"/>
</dbReference>
<evidence type="ECO:0000313" key="1">
    <source>
        <dbReference type="EMBL" id="EXG79602.1"/>
    </source>
</evidence>
<protein>
    <submittedName>
        <fullName evidence="1">Uncharacterized protein</fullName>
    </submittedName>
</protein>
<dbReference type="AlphaFoldDB" id="A0A010ZQW5"/>
<reference evidence="1 2" key="1">
    <citation type="submission" date="2013-07" db="EMBL/GenBank/DDBJ databases">
        <authorList>
            <consortium name="DOE Joint Genome Institute"/>
            <person name="Eisen J."/>
            <person name="Huntemann M."/>
            <person name="Han J."/>
            <person name="Chen A."/>
            <person name="Kyrpides N."/>
            <person name="Mavromatis K."/>
            <person name="Markowitz V."/>
            <person name="Palaniappan K."/>
            <person name="Ivanova N."/>
            <person name="Schaumberg A."/>
            <person name="Pati A."/>
            <person name="Liolios K."/>
            <person name="Nordberg H.P."/>
            <person name="Cantor M.N."/>
            <person name="Hua S.X."/>
            <person name="Woyke T."/>
        </authorList>
    </citation>
    <scope>NUCLEOTIDE SEQUENCE [LARGE SCALE GENOMIC DNA]</scope>
    <source>
        <strain evidence="1 2">DSM 44712</strain>
    </source>
</reference>
<evidence type="ECO:0000313" key="2">
    <source>
        <dbReference type="Proteomes" id="UP000021053"/>
    </source>
</evidence>
<organism evidence="1 2">
    <name type="scientific">Cryptosporangium arvum DSM 44712</name>
    <dbReference type="NCBI Taxonomy" id="927661"/>
    <lineage>
        <taxon>Bacteria</taxon>
        <taxon>Bacillati</taxon>
        <taxon>Actinomycetota</taxon>
        <taxon>Actinomycetes</taxon>
        <taxon>Cryptosporangiales</taxon>
        <taxon>Cryptosporangiaceae</taxon>
        <taxon>Cryptosporangium</taxon>
    </lineage>
</organism>
<name>A0A010ZQW5_9ACTN</name>